<accession>A0ABD3C0B7</accession>
<feature type="region of interest" description="Disordered" evidence="1">
    <location>
        <begin position="17"/>
        <end position="36"/>
    </location>
</feature>
<evidence type="ECO:0000256" key="1">
    <source>
        <dbReference type="SAM" id="MobiDB-lite"/>
    </source>
</evidence>
<reference evidence="3" key="1">
    <citation type="journal article" date="2024" name="IScience">
        <title>Strigolactones Initiate the Formation of Haustorium-like Structures in Castilleja.</title>
        <authorList>
            <person name="Buerger M."/>
            <person name="Peterson D."/>
            <person name="Chory J."/>
        </authorList>
    </citation>
    <scope>NUCLEOTIDE SEQUENCE [LARGE SCALE GENOMIC DNA]</scope>
</reference>
<organism evidence="2 3">
    <name type="scientific">Castilleja foliolosa</name>
    <dbReference type="NCBI Taxonomy" id="1961234"/>
    <lineage>
        <taxon>Eukaryota</taxon>
        <taxon>Viridiplantae</taxon>
        <taxon>Streptophyta</taxon>
        <taxon>Embryophyta</taxon>
        <taxon>Tracheophyta</taxon>
        <taxon>Spermatophyta</taxon>
        <taxon>Magnoliopsida</taxon>
        <taxon>eudicotyledons</taxon>
        <taxon>Gunneridae</taxon>
        <taxon>Pentapetalae</taxon>
        <taxon>asterids</taxon>
        <taxon>lamiids</taxon>
        <taxon>Lamiales</taxon>
        <taxon>Orobanchaceae</taxon>
        <taxon>Pedicularideae</taxon>
        <taxon>Castillejinae</taxon>
        <taxon>Castilleja</taxon>
    </lineage>
</organism>
<proteinExistence type="predicted"/>
<comment type="caution">
    <text evidence="2">The sequence shown here is derived from an EMBL/GenBank/DDBJ whole genome shotgun (WGS) entry which is preliminary data.</text>
</comment>
<gene>
    <name evidence="2" type="ORF">CASFOL_033756</name>
</gene>
<sequence>MIVTSLLMVMLSPIKTTSSSQKSLRGEDSNIFRILP</sequence>
<dbReference type="Proteomes" id="UP001632038">
    <property type="component" value="Unassembled WGS sequence"/>
</dbReference>
<keyword evidence="3" id="KW-1185">Reference proteome</keyword>
<evidence type="ECO:0000313" key="2">
    <source>
        <dbReference type="EMBL" id="KAL3622345.1"/>
    </source>
</evidence>
<name>A0ABD3C0B7_9LAMI</name>
<dbReference type="AlphaFoldDB" id="A0ABD3C0B7"/>
<evidence type="ECO:0000313" key="3">
    <source>
        <dbReference type="Proteomes" id="UP001632038"/>
    </source>
</evidence>
<protein>
    <submittedName>
        <fullName evidence="2">Uncharacterized protein</fullName>
    </submittedName>
</protein>
<dbReference type="EMBL" id="JAVIJP010000060">
    <property type="protein sequence ID" value="KAL3622345.1"/>
    <property type="molecule type" value="Genomic_DNA"/>
</dbReference>